<protein>
    <submittedName>
        <fullName evidence="1">Uncharacterized protein</fullName>
    </submittedName>
</protein>
<name>A0A3S4VC82_ACTVI</name>
<accession>A0A3S4VC82</accession>
<dbReference type="RefSeq" id="WP_126413002.1">
    <property type="nucleotide sequence ID" value="NZ_CAUTOI010000007.1"/>
</dbReference>
<dbReference type="Proteomes" id="UP000268658">
    <property type="component" value="Chromosome"/>
</dbReference>
<proteinExistence type="predicted"/>
<reference evidence="1 2" key="1">
    <citation type="submission" date="2018-12" db="EMBL/GenBank/DDBJ databases">
        <authorList>
            <consortium name="Pathogen Informatics"/>
        </authorList>
    </citation>
    <scope>NUCLEOTIDE SEQUENCE [LARGE SCALE GENOMIC DNA]</scope>
    <source>
        <strain evidence="1 2">NCTC10951</strain>
    </source>
</reference>
<organism evidence="1 2">
    <name type="scientific">Actinomyces viscosus</name>
    <dbReference type="NCBI Taxonomy" id="1656"/>
    <lineage>
        <taxon>Bacteria</taxon>
        <taxon>Bacillati</taxon>
        <taxon>Actinomycetota</taxon>
        <taxon>Actinomycetes</taxon>
        <taxon>Actinomycetales</taxon>
        <taxon>Actinomycetaceae</taxon>
        <taxon>Actinomyces</taxon>
    </lineage>
</organism>
<gene>
    <name evidence="1" type="ORF">NCTC10951_00163</name>
</gene>
<evidence type="ECO:0000313" key="1">
    <source>
        <dbReference type="EMBL" id="VEI14310.1"/>
    </source>
</evidence>
<dbReference type="EMBL" id="LR134477">
    <property type="protein sequence ID" value="VEI14310.1"/>
    <property type="molecule type" value="Genomic_DNA"/>
</dbReference>
<dbReference type="AlphaFoldDB" id="A0A3S4VC82"/>
<dbReference type="KEGG" id="avc:NCTC10951_00163"/>
<dbReference type="OrthoDB" id="3259843at2"/>
<evidence type="ECO:0000313" key="2">
    <source>
        <dbReference type="Proteomes" id="UP000268658"/>
    </source>
</evidence>
<sequence>MTAEDDSESRSRRRICLWLIVVVIAAIFPVLAQTSILARFATVLWLASMPLCVLGCAMLAREAALRHASKQDRDD</sequence>